<dbReference type="InterPro" id="IPR050738">
    <property type="entry name" value="Sulfatase"/>
</dbReference>
<keyword evidence="6" id="KW-0732">Signal</keyword>
<dbReference type="PANTHER" id="PTHR42693:SF53">
    <property type="entry name" value="ENDO-4-O-SULFATASE"/>
    <property type="match status" value="1"/>
</dbReference>
<reference evidence="8 9" key="1">
    <citation type="submission" date="2019-02" db="EMBL/GenBank/DDBJ databases">
        <title>Deep-cultivation of Planctomycetes and their phenomic and genomic characterization uncovers novel biology.</title>
        <authorList>
            <person name="Wiegand S."/>
            <person name="Jogler M."/>
            <person name="Boedeker C."/>
            <person name="Pinto D."/>
            <person name="Vollmers J."/>
            <person name="Rivas-Marin E."/>
            <person name="Kohn T."/>
            <person name="Peeters S.H."/>
            <person name="Heuer A."/>
            <person name="Rast P."/>
            <person name="Oberbeckmann S."/>
            <person name="Bunk B."/>
            <person name="Jeske O."/>
            <person name="Meyerdierks A."/>
            <person name="Storesund J.E."/>
            <person name="Kallscheuer N."/>
            <person name="Luecker S."/>
            <person name="Lage O.M."/>
            <person name="Pohl T."/>
            <person name="Merkel B.J."/>
            <person name="Hornburger P."/>
            <person name="Mueller R.-W."/>
            <person name="Bruemmer F."/>
            <person name="Labrenz M."/>
            <person name="Spormann A.M."/>
            <person name="Op Den Camp H."/>
            <person name="Overmann J."/>
            <person name="Amann R."/>
            <person name="Jetten M.S.M."/>
            <person name="Mascher T."/>
            <person name="Medema M.H."/>
            <person name="Devos D.P."/>
            <person name="Kaster A.-K."/>
            <person name="Ovreas L."/>
            <person name="Rohde M."/>
            <person name="Galperin M.Y."/>
            <person name="Jogler C."/>
        </authorList>
    </citation>
    <scope>NUCLEOTIDE SEQUENCE [LARGE SCALE GENOMIC DNA]</scope>
    <source>
        <strain evidence="8 9">Poly41</strain>
    </source>
</reference>
<evidence type="ECO:0000256" key="4">
    <source>
        <dbReference type="ARBA" id="ARBA00022837"/>
    </source>
</evidence>
<dbReference type="Pfam" id="PF00884">
    <property type="entry name" value="Sulfatase"/>
    <property type="match status" value="1"/>
</dbReference>
<sequence length="471" mass="52337" precursor="true">MIKKLCGILACTWMIAGPAFAERRPNVILIMADDVSWECFGCYGAKDYSTPNIDALAAQGVQFANCYSTPLCTPSRVKLMTGQYSFRNYTHFGYLNPKDKTFGQMMQAAGYKTAIAGKWQLNGLYHQADGCTDPSRPNKAGFDEYCLWQLTKAKGGNEGGERFWSPPLEHNGTLLTKQDNHEKYGPDIMSDFICDFIERNKDNPFFVYYPSVLVHDPFVPTPDSIGDAPRTHLTNKAPKGNAEQKANFVAMVSYLDKIVGKIVKKVKDVGQLENTIILFTADNGTNKRITSSWNGQQIAGGKGTTKDMGTHVPLVAYWKGQTPSGATLDDLVDFTDFYATLAEAAGVKLGVEDPIDGRSFLPQLQGRKGNPRDWVLCHYQPYWGSFSGRQYLRDASFKLYRDGSFYHVPEDLLEAKDLPPGQSSERGETARRKLSEVMNTAPPAPPEQGGNKATDRPIYPDWKNLTNPNDA</sequence>
<evidence type="ECO:0000313" key="9">
    <source>
        <dbReference type="Proteomes" id="UP000319143"/>
    </source>
</evidence>
<dbReference type="Proteomes" id="UP000319143">
    <property type="component" value="Unassembled WGS sequence"/>
</dbReference>
<proteinExistence type="inferred from homology"/>
<dbReference type="Gene3D" id="3.40.720.10">
    <property type="entry name" value="Alkaline Phosphatase, subunit A"/>
    <property type="match status" value="1"/>
</dbReference>
<dbReference type="PANTHER" id="PTHR42693">
    <property type="entry name" value="ARYLSULFATASE FAMILY MEMBER"/>
    <property type="match status" value="1"/>
</dbReference>
<dbReference type="AlphaFoldDB" id="A0A5C6D522"/>
<keyword evidence="2" id="KW-0479">Metal-binding</keyword>
<feature type="signal peptide" evidence="6">
    <location>
        <begin position="1"/>
        <end position="21"/>
    </location>
</feature>
<evidence type="ECO:0000256" key="3">
    <source>
        <dbReference type="ARBA" id="ARBA00022801"/>
    </source>
</evidence>
<dbReference type="InterPro" id="IPR024607">
    <property type="entry name" value="Sulfatase_CS"/>
</dbReference>
<evidence type="ECO:0000256" key="6">
    <source>
        <dbReference type="SAM" id="SignalP"/>
    </source>
</evidence>
<protein>
    <submittedName>
        <fullName evidence="8">Arylsulfatase</fullName>
        <ecNumber evidence="8">3.1.6.1</ecNumber>
    </submittedName>
</protein>
<keyword evidence="9" id="KW-1185">Reference proteome</keyword>
<name>A0A5C6D522_9BACT</name>
<feature type="domain" description="Sulfatase N-terminal" evidence="7">
    <location>
        <begin position="25"/>
        <end position="347"/>
    </location>
</feature>
<dbReference type="EC" id="3.1.6.1" evidence="8"/>
<gene>
    <name evidence="8" type="primary">atsA_142</name>
    <name evidence="8" type="ORF">Poly41_65550</name>
</gene>
<dbReference type="GO" id="GO:0046872">
    <property type="term" value="F:metal ion binding"/>
    <property type="evidence" value="ECO:0007669"/>
    <property type="project" value="UniProtKB-KW"/>
</dbReference>
<dbReference type="PROSITE" id="PS00523">
    <property type="entry name" value="SULFATASE_1"/>
    <property type="match status" value="1"/>
</dbReference>
<dbReference type="CDD" id="cd16151">
    <property type="entry name" value="sulfatase_like"/>
    <property type="match status" value="1"/>
</dbReference>
<evidence type="ECO:0000256" key="1">
    <source>
        <dbReference type="ARBA" id="ARBA00008779"/>
    </source>
</evidence>
<accession>A0A5C6D522</accession>
<dbReference type="GO" id="GO:0004065">
    <property type="term" value="F:arylsulfatase activity"/>
    <property type="evidence" value="ECO:0007669"/>
    <property type="project" value="UniProtKB-EC"/>
</dbReference>
<comment type="caution">
    <text evidence="8">The sequence shown here is derived from an EMBL/GenBank/DDBJ whole genome shotgun (WGS) entry which is preliminary data.</text>
</comment>
<keyword evidence="3 8" id="KW-0378">Hydrolase</keyword>
<evidence type="ECO:0000256" key="5">
    <source>
        <dbReference type="SAM" id="MobiDB-lite"/>
    </source>
</evidence>
<evidence type="ECO:0000256" key="2">
    <source>
        <dbReference type="ARBA" id="ARBA00022723"/>
    </source>
</evidence>
<evidence type="ECO:0000259" key="7">
    <source>
        <dbReference type="Pfam" id="PF00884"/>
    </source>
</evidence>
<feature type="chain" id="PRO_5022975066" evidence="6">
    <location>
        <begin position="22"/>
        <end position="471"/>
    </location>
</feature>
<dbReference type="RefSeq" id="WP_231616093.1">
    <property type="nucleotide sequence ID" value="NZ_SJPV01000020.1"/>
</dbReference>
<keyword evidence="4" id="KW-0106">Calcium</keyword>
<feature type="compositionally biased region" description="Basic and acidic residues" evidence="5">
    <location>
        <begin position="425"/>
        <end position="435"/>
    </location>
</feature>
<dbReference type="InterPro" id="IPR000917">
    <property type="entry name" value="Sulfatase_N"/>
</dbReference>
<evidence type="ECO:0000313" key="8">
    <source>
        <dbReference type="EMBL" id="TWU30861.1"/>
    </source>
</evidence>
<feature type="region of interest" description="Disordered" evidence="5">
    <location>
        <begin position="415"/>
        <end position="471"/>
    </location>
</feature>
<comment type="similarity">
    <text evidence="1">Belongs to the sulfatase family.</text>
</comment>
<organism evidence="8 9">
    <name type="scientific">Novipirellula artificiosorum</name>
    <dbReference type="NCBI Taxonomy" id="2528016"/>
    <lineage>
        <taxon>Bacteria</taxon>
        <taxon>Pseudomonadati</taxon>
        <taxon>Planctomycetota</taxon>
        <taxon>Planctomycetia</taxon>
        <taxon>Pirellulales</taxon>
        <taxon>Pirellulaceae</taxon>
        <taxon>Novipirellula</taxon>
    </lineage>
</organism>
<dbReference type="InterPro" id="IPR017850">
    <property type="entry name" value="Alkaline_phosphatase_core_sf"/>
</dbReference>
<dbReference type="SUPFAM" id="SSF53649">
    <property type="entry name" value="Alkaline phosphatase-like"/>
    <property type="match status" value="1"/>
</dbReference>
<dbReference type="EMBL" id="SJPV01000020">
    <property type="protein sequence ID" value="TWU30861.1"/>
    <property type="molecule type" value="Genomic_DNA"/>
</dbReference>